<evidence type="ECO:0000313" key="3">
    <source>
        <dbReference type="Proteomes" id="UP000649345"/>
    </source>
</evidence>
<keyword evidence="1" id="KW-0472">Membrane</keyword>
<feature type="transmembrane region" description="Helical" evidence="1">
    <location>
        <begin position="41"/>
        <end position="61"/>
    </location>
</feature>
<keyword evidence="3" id="KW-1185">Reference proteome</keyword>
<feature type="transmembrane region" description="Helical" evidence="1">
    <location>
        <begin position="88"/>
        <end position="105"/>
    </location>
</feature>
<dbReference type="Proteomes" id="UP000649345">
    <property type="component" value="Unassembled WGS sequence"/>
</dbReference>
<feature type="transmembrane region" description="Helical" evidence="1">
    <location>
        <begin position="9"/>
        <end position="29"/>
    </location>
</feature>
<gene>
    <name evidence="2" type="ORF">H8S44_15005</name>
</gene>
<dbReference type="EMBL" id="JACOOR010000010">
    <property type="protein sequence ID" value="MBC5661063.1"/>
    <property type="molecule type" value="Genomic_DNA"/>
</dbReference>
<organism evidence="2 3">
    <name type="scientific">Anaerosacchariphilus hominis</name>
    <dbReference type="NCBI Taxonomy" id="2763017"/>
    <lineage>
        <taxon>Bacteria</taxon>
        <taxon>Bacillati</taxon>
        <taxon>Bacillota</taxon>
        <taxon>Clostridia</taxon>
        <taxon>Lachnospirales</taxon>
        <taxon>Lachnospiraceae</taxon>
        <taxon>Anaerosacchariphilus</taxon>
    </lineage>
</organism>
<proteinExistence type="predicted"/>
<keyword evidence="1" id="KW-1133">Transmembrane helix</keyword>
<reference evidence="2" key="1">
    <citation type="submission" date="2020-08" db="EMBL/GenBank/DDBJ databases">
        <title>Genome public.</title>
        <authorList>
            <person name="Liu C."/>
            <person name="Sun Q."/>
        </authorList>
    </citation>
    <scope>NUCLEOTIDE SEQUENCE</scope>
    <source>
        <strain evidence="2">NSJ-68</strain>
    </source>
</reference>
<keyword evidence="1" id="KW-0812">Transmembrane</keyword>
<feature type="transmembrane region" description="Helical" evidence="1">
    <location>
        <begin position="111"/>
        <end position="129"/>
    </location>
</feature>
<dbReference type="RefSeq" id="WP_186874002.1">
    <property type="nucleotide sequence ID" value="NZ_JACOOR010000010.1"/>
</dbReference>
<dbReference type="AlphaFoldDB" id="A0A923LEZ5"/>
<comment type="caution">
    <text evidence="2">The sequence shown here is derived from an EMBL/GenBank/DDBJ whole genome shotgun (WGS) entry which is preliminary data.</text>
</comment>
<dbReference type="InterPro" id="IPR021354">
    <property type="entry name" value="DUF2975"/>
</dbReference>
<evidence type="ECO:0000313" key="2">
    <source>
        <dbReference type="EMBL" id="MBC5661063.1"/>
    </source>
</evidence>
<evidence type="ECO:0000256" key="1">
    <source>
        <dbReference type="SAM" id="Phobius"/>
    </source>
</evidence>
<dbReference type="Pfam" id="PF11188">
    <property type="entry name" value="DUF2975"/>
    <property type="match status" value="1"/>
</dbReference>
<accession>A0A923LEZ5</accession>
<protein>
    <submittedName>
        <fullName evidence="2">DUF2975 domain-containing protein</fullName>
    </submittedName>
</protein>
<name>A0A923LEZ5_9FIRM</name>
<sequence length="146" mass="16603">MKVTRFTKGVLDFMFYAGILIVLSLPVSLKILGDYFPEYRQFYVVLFFFLFLSGIFALLIIRELRCMFRTVLAGDCFVEHNVTSLKRMAVYSFCIAALTLIRLILATTPAAVVEILVFLIAGLFSRVLADVFAQAVTYKLENDFTI</sequence>